<feature type="domain" description="SCP" evidence="2">
    <location>
        <begin position="55"/>
        <end position="164"/>
    </location>
</feature>
<reference evidence="3" key="1">
    <citation type="submission" date="2022-09" db="EMBL/GenBank/DDBJ databases">
        <authorList>
            <person name="Duchaud E."/>
        </authorList>
    </citation>
    <scope>NUCLEOTIDE SEQUENCE</scope>
    <source>
        <strain evidence="3">TRV642</strain>
    </source>
</reference>
<keyword evidence="1" id="KW-0732">Signal</keyword>
<dbReference type="InterPro" id="IPR035940">
    <property type="entry name" value="CAP_sf"/>
</dbReference>
<dbReference type="CDD" id="cd05379">
    <property type="entry name" value="CAP_bacterial"/>
    <property type="match status" value="1"/>
</dbReference>
<dbReference type="EMBL" id="OX336425">
    <property type="protein sequence ID" value="CAI2768871.1"/>
    <property type="molecule type" value="Genomic_DNA"/>
</dbReference>
<dbReference type="KEGG" id="fcs:TRV642_4183"/>
<name>A0A9W4TL75_9FLAO</name>
<evidence type="ECO:0000313" key="4">
    <source>
        <dbReference type="Proteomes" id="UP001152749"/>
    </source>
</evidence>
<dbReference type="Proteomes" id="UP001152749">
    <property type="component" value="Chromosome"/>
</dbReference>
<dbReference type="Pfam" id="PF00188">
    <property type="entry name" value="CAP"/>
    <property type="match status" value="1"/>
</dbReference>
<dbReference type="Gene3D" id="3.40.33.10">
    <property type="entry name" value="CAP"/>
    <property type="match status" value="1"/>
</dbReference>
<organism evidence="3 4">
    <name type="scientific">Flavobacterium collinsii</name>
    <dbReference type="NCBI Taxonomy" id="1114861"/>
    <lineage>
        <taxon>Bacteria</taxon>
        <taxon>Pseudomonadati</taxon>
        <taxon>Bacteroidota</taxon>
        <taxon>Flavobacteriia</taxon>
        <taxon>Flavobacteriales</taxon>
        <taxon>Flavobacteriaceae</taxon>
        <taxon>Flavobacterium</taxon>
    </lineage>
</organism>
<protein>
    <submittedName>
        <fullName evidence="3">SCP domain-containing protein</fullName>
    </submittedName>
</protein>
<dbReference type="InterPro" id="IPR014044">
    <property type="entry name" value="CAP_dom"/>
</dbReference>
<evidence type="ECO:0000256" key="1">
    <source>
        <dbReference type="SAM" id="SignalP"/>
    </source>
</evidence>
<dbReference type="AlphaFoldDB" id="A0A9W4TL75"/>
<accession>A0A9W4TL75</accession>
<evidence type="ECO:0000313" key="3">
    <source>
        <dbReference type="EMBL" id="CAI2768871.1"/>
    </source>
</evidence>
<feature type="chain" id="PRO_5040753027" evidence="1">
    <location>
        <begin position="28"/>
        <end position="170"/>
    </location>
</feature>
<gene>
    <name evidence="3" type="ORF">TRV642_4183</name>
</gene>
<dbReference type="RefSeq" id="WP_263361405.1">
    <property type="nucleotide sequence ID" value="NZ_BOVI01000011.1"/>
</dbReference>
<proteinExistence type="predicted"/>
<evidence type="ECO:0000259" key="2">
    <source>
        <dbReference type="Pfam" id="PF00188"/>
    </source>
</evidence>
<sequence>MKKMMHNMRFVAMVVLLVAMNSCSADSAEATENSTTVEAVVASYTYNDSEIESMKLINDYRVSVGLNALQRVNHVSFKCEEHNKYMIANNVVDHNDFTARSNNIMSVLGAKKVGENVAYNYKTSEAALRAWLDSPGHKANIEGDYTHFGLSVSIDPQTGKKYYTNIFVKM</sequence>
<dbReference type="PANTHER" id="PTHR31157:SF1">
    <property type="entry name" value="SCP DOMAIN-CONTAINING PROTEIN"/>
    <property type="match status" value="1"/>
</dbReference>
<feature type="signal peptide" evidence="1">
    <location>
        <begin position="1"/>
        <end position="27"/>
    </location>
</feature>
<dbReference type="SUPFAM" id="SSF55797">
    <property type="entry name" value="PR-1-like"/>
    <property type="match status" value="1"/>
</dbReference>
<dbReference type="PANTHER" id="PTHR31157">
    <property type="entry name" value="SCP DOMAIN-CONTAINING PROTEIN"/>
    <property type="match status" value="1"/>
</dbReference>